<feature type="domain" description="CMP/dCMP-type deaminase" evidence="7">
    <location>
        <begin position="35"/>
        <end position="175"/>
    </location>
</feature>
<evidence type="ECO:0000256" key="5">
    <source>
        <dbReference type="ARBA" id="ARBA00023268"/>
    </source>
</evidence>
<dbReference type="InterPro" id="IPR002125">
    <property type="entry name" value="CMP_dCMP_dom"/>
</dbReference>
<dbReference type="Proteomes" id="UP000236161">
    <property type="component" value="Unassembled WGS sequence"/>
</dbReference>
<keyword evidence="4 8" id="KW-0560">Oxidoreductase</keyword>
<reference evidence="8 9" key="1">
    <citation type="journal article" date="2017" name="Nature">
        <title>The Apostasia genome and the evolution of orchids.</title>
        <authorList>
            <person name="Zhang G.Q."/>
            <person name="Liu K.W."/>
            <person name="Li Z."/>
            <person name="Lohaus R."/>
            <person name="Hsiao Y.Y."/>
            <person name="Niu S.C."/>
            <person name="Wang J.Y."/>
            <person name="Lin Y.C."/>
            <person name="Xu Q."/>
            <person name="Chen L.J."/>
            <person name="Yoshida K."/>
            <person name="Fujiwara S."/>
            <person name="Wang Z.W."/>
            <person name="Zhang Y.Q."/>
            <person name="Mitsuda N."/>
            <person name="Wang M."/>
            <person name="Liu G.H."/>
            <person name="Pecoraro L."/>
            <person name="Huang H.X."/>
            <person name="Xiao X.J."/>
            <person name="Lin M."/>
            <person name="Wu X.Y."/>
            <person name="Wu W.L."/>
            <person name="Chen Y.Y."/>
            <person name="Chang S.B."/>
            <person name="Sakamoto S."/>
            <person name="Ohme-Takagi M."/>
            <person name="Yagi M."/>
            <person name="Zeng S.J."/>
            <person name="Shen C.Y."/>
            <person name="Yeh C.M."/>
            <person name="Luo Y.B."/>
            <person name="Tsai W.C."/>
            <person name="Van de Peer Y."/>
            <person name="Liu Z.J."/>
        </authorList>
    </citation>
    <scope>NUCLEOTIDE SEQUENCE [LARGE SCALE GENOMIC DNA]</scope>
    <source>
        <strain evidence="9">cv. Shenzhen</strain>
        <tissue evidence="8">Stem</tissue>
    </source>
</reference>
<dbReference type="SUPFAM" id="SSF53597">
    <property type="entry name" value="Dihydrofolate reductase-like"/>
    <property type="match status" value="1"/>
</dbReference>
<dbReference type="GO" id="GO:0008835">
    <property type="term" value="F:diaminohydroxyphosphoribosylaminopyrimidine deaminase activity"/>
    <property type="evidence" value="ECO:0007669"/>
    <property type="project" value="InterPro"/>
</dbReference>
<evidence type="ECO:0000313" key="8">
    <source>
        <dbReference type="EMBL" id="PKA57767.1"/>
    </source>
</evidence>
<dbReference type="PANTHER" id="PTHR38011:SF7">
    <property type="entry name" value="2,5-DIAMINO-6-RIBOSYLAMINO-4(3H)-PYRIMIDINONE 5'-PHOSPHATE REDUCTASE"/>
    <property type="match status" value="1"/>
</dbReference>
<dbReference type="InterPro" id="IPR004794">
    <property type="entry name" value="Eubact_RibD"/>
</dbReference>
<evidence type="ECO:0000256" key="4">
    <source>
        <dbReference type="ARBA" id="ARBA00023002"/>
    </source>
</evidence>
<dbReference type="NCBIfam" id="TIGR00326">
    <property type="entry name" value="eubact_ribD"/>
    <property type="match status" value="1"/>
</dbReference>
<keyword evidence="6" id="KW-0472">Membrane</keyword>
<dbReference type="NCBIfam" id="TIGR00227">
    <property type="entry name" value="ribD_Cterm"/>
    <property type="match status" value="1"/>
</dbReference>
<dbReference type="EC" id="1.1.1.193" evidence="2"/>
<evidence type="ECO:0000256" key="3">
    <source>
        <dbReference type="ARBA" id="ARBA00022857"/>
    </source>
</evidence>
<comment type="pathway">
    <text evidence="1">Cofactor biosynthesis; riboflavin biosynthesis; 5-amino-6-(D-ribitylamino)uracil from GTP: step 3/4.</text>
</comment>
<dbReference type="InterPro" id="IPR050765">
    <property type="entry name" value="Riboflavin_Biosynth_HTPR"/>
</dbReference>
<evidence type="ECO:0000256" key="2">
    <source>
        <dbReference type="ARBA" id="ARBA00013173"/>
    </source>
</evidence>
<keyword evidence="6" id="KW-1133">Transmembrane helix</keyword>
<dbReference type="OrthoDB" id="206452at2759"/>
<keyword evidence="8" id="KW-0378">Hydrolase</keyword>
<keyword evidence="9" id="KW-1185">Reference proteome</keyword>
<evidence type="ECO:0000256" key="6">
    <source>
        <dbReference type="SAM" id="Phobius"/>
    </source>
</evidence>
<dbReference type="Pfam" id="PF01872">
    <property type="entry name" value="RibD_C"/>
    <property type="match status" value="1"/>
</dbReference>
<dbReference type="GO" id="GO:0016853">
    <property type="term" value="F:isomerase activity"/>
    <property type="evidence" value="ECO:0007669"/>
    <property type="project" value="UniProtKB-KW"/>
</dbReference>
<sequence length="719" mass="77969">MALLPPSGALPCSSLRRPNMTFRRLHPICNAVGTPQDSVLLLRAAELADRSAGLTAPHPNFGCVIAREDEVVGEGFLYAQGTKCAELQAVEAAGELARGATAYLNMEPGDCYADHTSVSSFVQVFHRELRVVYACMAGLMCTVGVSRVLVGIRHPLGHLRGKAISSLRSEGVQVEIVGEDLPSKKLEKALKCCLEVNAPLLYRASFSVPFSVLKYAMTLDGKIAASSGDASWVSSKLSRGRVFELRGKSDAIIVGGNTVRKDDPRLTARHGGGHVPSRIVMSQSLNLPEEANLWNTNDAYTIVATQRGARKDIQKKLARKGVEVVEFDILNPRDVMEYCFSRGCLSILWECGGELAASAISSSIIHKVYAFIAPKIIGGKCAPSPVGELGMVQMSQALDLIDVSLEQIKSTGDDISVVSAGKASLSMISTFLALSSGAGGALRSQTEKPNSPDPLSPLVSAVIRFIRMGGFEGKVSRGGGDAKRSFDSGSLWLAPNPSKRWGELFFLIYTPFWLTLCLGVIVPYRLYELVLYAYWRVKVSDEEESDEAYYFLEFNWHCNGNLFCWQSFNELEYLLLGLVSALPAFLIPLLLVGKADNGKCWTDRVDEKDGDAWDLPRVAVDSLGAAMLVTIILDLWRIFLGPIVPKSQSNQCIQPGLAWFHVPGSSLQNAPLVMSTDSGGCGYVVKFRAVGRSLGRGETLGRPKKLTVQRNKVGLSVEA</sequence>
<protein>
    <recommendedName>
        <fullName evidence="2">5-amino-6-(5-phosphoribosylamino)uracil reductase</fullName>
        <ecNumber evidence="2">1.1.1.193</ecNumber>
    </recommendedName>
</protein>
<accession>A0A2I0AQE1</accession>
<feature type="transmembrane region" description="Helical" evidence="6">
    <location>
        <begin position="504"/>
        <end position="526"/>
    </location>
</feature>
<keyword evidence="5" id="KW-0511">Multifunctional enzyme</keyword>
<dbReference type="Gene3D" id="3.40.430.10">
    <property type="entry name" value="Dihydrofolate Reductase, subunit A"/>
    <property type="match status" value="1"/>
</dbReference>
<gene>
    <name evidence="8" type="primary">CPI1</name>
    <name evidence="8" type="ORF">AXF42_Ash015144</name>
</gene>
<evidence type="ECO:0000259" key="7">
    <source>
        <dbReference type="PROSITE" id="PS51747"/>
    </source>
</evidence>
<dbReference type="PROSITE" id="PS51747">
    <property type="entry name" value="CYT_DCMP_DEAMINASES_2"/>
    <property type="match status" value="1"/>
</dbReference>
<keyword evidence="3" id="KW-0521">NADP</keyword>
<dbReference type="GO" id="GO:0008703">
    <property type="term" value="F:5-amino-6-(5-phosphoribosylamino)uracil reductase activity"/>
    <property type="evidence" value="ECO:0007669"/>
    <property type="project" value="UniProtKB-EC"/>
</dbReference>
<dbReference type="SUPFAM" id="SSF53927">
    <property type="entry name" value="Cytidine deaminase-like"/>
    <property type="match status" value="1"/>
</dbReference>
<organism evidence="8 9">
    <name type="scientific">Apostasia shenzhenica</name>
    <dbReference type="NCBI Taxonomy" id="1088818"/>
    <lineage>
        <taxon>Eukaryota</taxon>
        <taxon>Viridiplantae</taxon>
        <taxon>Streptophyta</taxon>
        <taxon>Embryophyta</taxon>
        <taxon>Tracheophyta</taxon>
        <taxon>Spermatophyta</taxon>
        <taxon>Magnoliopsida</taxon>
        <taxon>Liliopsida</taxon>
        <taxon>Asparagales</taxon>
        <taxon>Orchidaceae</taxon>
        <taxon>Apostasioideae</taxon>
        <taxon>Apostasia</taxon>
    </lineage>
</organism>
<name>A0A2I0AQE1_9ASPA</name>
<keyword evidence="8" id="KW-0413">Isomerase</keyword>
<keyword evidence="6" id="KW-0812">Transmembrane</keyword>
<dbReference type="InterPro" id="IPR011549">
    <property type="entry name" value="RibD_C"/>
</dbReference>
<dbReference type="InterPro" id="IPR002734">
    <property type="entry name" value="RibDG_C"/>
</dbReference>
<dbReference type="EMBL" id="KZ451960">
    <property type="protein sequence ID" value="PKA57767.1"/>
    <property type="molecule type" value="Genomic_DNA"/>
</dbReference>
<evidence type="ECO:0000256" key="1">
    <source>
        <dbReference type="ARBA" id="ARBA00004910"/>
    </source>
</evidence>
<dbReference type="GO" id="GO:0050661">
    <property type="term" value="F:NADP binding"/>
    <property type="evidence" value="ECO:0007669"/>
    <property type="project" value="InterPro"/>
</dbReference>
<dbReference type="InterPro" id="IPR016193">
    <property type="entry name" value="Cytidine_deaminase-like"/>
</dbReference>
<feature type="transmembrane region" description="Helical" evidence="6">
    <location>
        <begin position="573"/>
        <end position="592"/>
    </location>
</feature>
<dbReference type="PANTHER" id="PTHR38011">
    <property type="entry name" value="DIHYDROFOLATE REDUCTASE FAMILY PROTEIN (AFU_ORTHOLOGUE AFUA_8G06820)"/>
    <property type="match status" value="1"/>
</dbReference>
<dbReference type="AlphaFoldDB" id="A0A2I0AQE1"/>
<dbReference type="UniPathway" id="UPA00275">
    <property type="reaction ID" value="UER00402"/>
</dbReference>
<dbReference type="GO" id="GO:0009231">
    <property type="term" value="P:riboflavin biosynthetic process"/>
    <property type="evidence" value="ECO:0007669"/>
    <property type="project" value="UniProtKB-UniPathway"/>
</dbReference>
<proteinExistence type="predicted"/>
<dbReference type="Gene3D" id="3.40.140.10">
    <property type="entry name" value="Cytidine Deaminase, domain 2"/>
    <property type="match status" value="1"/>
</dbReference>
<evidence type="ECO:0000313" key="9">
    <source>
        <dbReference type="Proteomes" id="UP000236161"/>
    </source>
</evidence>
<dbReference type="STRING" id="1088818.A0A2I0AQE1"/>
<dbReference type="InterPro" id="IPR024072">
    <property type="entry name" value="DHFR-like_dom_sf"/>
</dbReference>